<reference evidence="2" key="1">
    <citation type="journal article" date="2020" name="mSystems">
        <title>Genome- and Community-Level Interaction Insights into Carbon Utilization and Element Cycling Functions of Hydrothermarchaeota in Hydrothermal Sediment.</title>
        <authorList>
            <person name="Zhou Z."/>
            <person name="Liu Y."/>
            <person name="Xu W."/>
            <person name="Pan J."/>
            <person name="Luo Z.H."/>
            <person name="Li M."/>
        </authorList>
    </citation>
    <scope>NUCLEOTIDE SEQUENCE [LARGE SCALE GENOMIC DNA]</scope>
    <source>
        <strain evidence="2">SpSt-1</strain>
    </source>
</reference>
<dbReference type="Pfam" id="PF09376">
    <property type="entry name" value="NurA"/>
    <property type="match status" value="1"/>
</dbReference>
<accession>A0A7C5YY53</accession>
<dbReference type="InterPro" id="IPR018977">
    <property type="entry name" value="NurA_domain"/>
</dbReference>
<name>A0A7C5YY53_9CREN</name>
<gene>
    <name evidence="2" type="ORF">ENL47_05985</name>
</gene>
<comment type="caution">
    <text evidence="2">The sequence shown here is derived from an EMBL/GenBank/DDBJ whole genome shotgun (WGS) entry which is preliminary data.</text>
</comment>
<dbReference type="AlphaFoldDB" id="A0A7C5YY53"/>
<protein>
    <submittedName>
        <fullName evidence="2">DNA double-strand break repair nuclease NurA</fullName>
    </submittedName>
</protein>
<dbReference type="SMART" id="SM00933">
    <property type="entry name" value="NurA"/>
    <property type="match status" value="1"/>
</dbReference>
<evidence type="ECO:0000313" key="2">
    <source>
        <dbReference type="EMBL" id="HHR96353.1"/>
    </source>
</evidence>
<proteinExistence type="predicted"/>
<sequence>MGTIFPELEKAIPRLLKFINYKIESEKANIIDMVKRFKWYSNYNKDINKCVAIGVDSSFTIIESRIGIIYVIQGISIKQIFDGSTIKIRDYNKFYDIGLISIQSNSVGKIIKRSTYKRVLSTYAYLLELQSVYDLLKNESIDIVLFDGSLISFLMQREFKSIIALINSVKNSMDINLKDILIKKVNLIKELNKITNMVFVAKSSNAGFYTNGIYPDLYIFELARLFRIEPYYRTGYSMPIAINFDKTLKNFLGIDDTCEIDFFTVTYSRFIDNAPTFQLSFLNKLDEEAVNKRFSFIKIFSPSGYPIPLEYSHRISKLTRNSLIDIFIKLGIPIASGRELIELS</sequence>
<organism evidence="2">
    <name type="scientific">Ignisphaera aggregans</name>
    <dbReference type="NCBI Taxonomy" id="334771"/>
    <lineage>
        <taxon>Archaea</taxon>
        <taxon>Thermoproteota</taxon>
        <taxon>Thermoprotei</taxon>
        <taxon>Desulfurococcales</taxon>
        <taxon>Desulfurococcaceae</taxon>
        <taxon>Ignisphaera</taxon>
    </lineage>
</organism>
<dbReference type="EMBL" id="DRUB01000114">
    <property type="protein sequence ID" value="HHR96353.1"/>
    <property type="molecule type" value="Genomic_DNA"/>
</dbReference>
<feature type="domain" description="NurA" evidence="1">
    <location>
        <begin position="50"/>
        <end position="318"/>
    </location>
</feature>
<evidence type="ECO:0000259" key="1">
    <source>
        <dbReference type="SMART" id="SM00933"/>
    </source>
</evidence>